<keyword evidence="8" id="KW-1185">Reference proteome</keyword>
<dbReference type="Gene3D" id="3.40.930.10">
    <property type="entry name" value="Mannitol-specific EII, Chain A"/>
    <property type="match status" value="1"/>
</dbReference>
<dbReference type="SUPFAM" id="SSF55804">
    <property type="entry name" value="Phoshotransferase/anion transport protein"/>
    <property type="match status" value="1"/>
</dbReference>
<organism evidence="7 8">
    <name type="scientific">Lactobacillus panisapium</name>
    <dbReference type="NCBI Taxonomy" id="2012495"/>
    <lineage>
        <taxon>Bacteria</taxon>
        <taxon>Bacillati</taxon>
        <taxon>Bacillota</taxon>
        <taxon>Bacilli</taxon>
        <taxon>Lactobacillales</taxon>
        <taxon>Lactobacillaceae</taxon>
        <taxon>Lactobacillus</taxon>
    </lineage>
</organism>
<evidence type="ECO:0000256" key="2">
    <source>
        <dbReference type="ARBA" id="ARBA00022553"/>
    </source>
</evidence>
<gene>
    <name evidence="7" type="ORF">GYM71_02905</name>
</gene>
<dbReference type="PROSITE" id="PS00372">
    <property type="entry name" value="PTS_EIIA_TYPE_2_HIS"/>
    <property type="match status" value="1"/>
</dbReference>
<accession>A0ABX8W583</accession>
<dbReference type="PANTHER" id="PTHR47738:SF2">
    <property type="entry name" value="PTS SYSTEM FRUCTOSE-LIKE EIIA COMPONENT"/>
    <property type="match status" value="1"/>
</dbReference>
<dbReference type="InterPro" id="IPR016152">
    <property type="entry name" value="PTrfase/Anion_transptr"/>
</dbReference>
<dbReference type="InterPro" id="IPR051541">
    <property type="entry name" value="PTS_SugarTrans_NitroReg"/>
</dbReference>
<dbReference type="EMBL" id="CP048268">
    <property type="protein sequence ID" value="QYN52409.1"/>
    <property type="molecule type" value="Genomic_DNA"/>
</dbReference>
<proteinExistence type="predicted"/>
<protein>
    <submittedName>
        <fullName evidence="7">PTS transporter subunit EIIA</fullName>
    </submittedName>
</protein>
<dbReference type="InterPro" id="IPR004715">
    <property type="entry name" value="PTS_IIA_fruc"/>
</dbReference>
<dbReference type="Pfam" id="PF00359">
    <property type="entry name" value="PTS_EIIA_2"/>
    <property type="match status" value="1"/>
</dbReference>
<evidence type="ECO:0000256" key="1">
    <source>
        <dbReference type="ARBA" id="ARBA00022448"/>
    </source>
</evidence>
<evidence type="ECO:0000256" key="3">
    <source>
        <dbReference type="ARBA" id="ARBA00022597"/>
    </source>
</evidence>
<evidence type="ECO:0000313" key="8">
    <source>
        <dbReference type="Proteomes" id="UP000826550"/>
    </source>
</evidence>
<evidence type="ECO:0000256" key="4">
    <source>
        <dbReference type="ARBA" id="ARBA00022679"/>
    </source>
</evidence>
<keyword evidence="3" id="KW-0762">Sugar transport</keyword>
<evidence type="ECO:0000313" key="7">
    <source>
        <dbReference type="EMBL" id="QYN52409.1"/>
    </source>
</evidence>
<name>A0ABX8W583_9LACO</name>
<dbReference type="NCBIfam" id="TIGR00848">
    <property type="entry name" value="fruA"/>
    <property type="match status" value="1"/>
</dbReference>
<dbReference type="CDD" id="cd00211">
    <property type="entry name" value="PTS_IIA_fru"/>
    <property type="match status" value="1"/>
</dbReference>
<dbReference type="PROSITE" id="PS51094">
    <property type="entry name" value="PTS_EIIA_TYPE_2"/>
    <property type="match status" value="1"/>
</dbReference>
<evidence type="ECO:0000256" key="5">
    <source>
        <dbReference type="ARBA" id="ARBA00022683"/>
    </source>
</evidence>
<sequence>MNKKIDFISKNNIVIGLKASSKEDAINQLAQIMERNKIVNDADKFSQDVLKRESQTTTGIGNNIAIPHGKSSAVNFASLIFAKTTEPLEWNSLDNSKVSIIFLMAAKEKDTGKEHLKMLATIAGKLMDDNFVKEIKAENDPNRLVEIFRKIKD</sequence>
<keyword evidence="4" id="KW-0808">Transferase</keyword>
<keyword evidence="2" id="KW-0597">Phosphoprotein</keyword>
<keyword evidence="5" id="KW-0598">Phosphotransferase system</keyword>
<dbReference type="Proteomes" id="UP000826550">
    <property type="component" value="Chromosome"/>
</dbReference>
<reference evidence="7 8" key="1">
    <citation type="submission" date="2020-01" db="EMBL/GenBank/DDBJ databases">
        <title>Vast differences in strain-level diversity in the gut microbiota of two closely related honey bee species.</title>
        <authorList>
            <person name="Ellegaard K.M."/>
            <person name="Suenami S."/>
            <person name="Miyazaki R."/>
            <person name="Engel P."/>
        </authorList>
    </citation>
    <scope>NUCLEOTIDE SEQUENCE [LARGE SCALE GENOMIC DNA]</scope>
    <source>
        <strain evidence="7 8">ESL0416</strain>
    </source>
</reference>
<dbReference type="RefSeq" id="WP_220220839.1">
    <property type="nucleotide sequence ID" value="NZ_CP048268.1"/>
</dbReference>
<dbReference type="PANTHER" id="PTHR47738">
    <property type="entry name" value="PTS SYSTEM FRUCTOSE-LIKE EIIA COMPONENT-RELATED"/>
    <property type="match status" value="1"/>
</dbReference>
<dbReference type="InterPro" id="IPR002178">
    <property type="entry name" value="PTS_EIIA_type-2_dom"/>
</dbReference>
<evidence type="ECO:0000259" key="6">
    <source>
        <dbReference type="PROSITE" id="PS51094"/>
    </source>
</evidence>
<feature type="domain" description="PTS EIIA type-2" evidence="6">
    <location>
        <begin position="6"/>
        <end position="151"/>
    </location>
</feature>
<keyword evidence="1" id="KW-0813">Transport</keyword>